<evidence type="ECO:0000256" key="1">
    <source>
        <dbReference type="SAM" id="SignalP"/>
    </source>
</evidence>
<feature type="chain" id="PRO_5039234998" evidence="1">
    <location>
        <begin position="20"/>
        <end position="409"/>
    </location>
</feature>
<accession>A0A9D2UGZ5</accession>
<keyword evidence="1" id="KW-0732">Signal</keyword>
<organism evidence="3 4">
    <name type="scientific">Candidatus Avibacteroides avistercoris</name>
    <dbReference type="NCBI Taxonomy" id="2840690"/>
    <lineage>
        <taxon>Bacteria</taxon>
        <taxon>Pseudomonadati</taxon>
        <taxon>Bacteroidota</taxon>
        <taxon>Bacteroidia</taxon>
        <taxon>Bacteroidales</taxon>
        <taxon>Bacteroidaceae</taxon>
        <taxon>Bacteroidaceae incertae sedis</taxon>
        <taxon>Candidatus Avibacteroides</taxon>
    </lineage>
</organism>
<protein>
    <submittedName>
        <fullName evidence="3">DUF5103 domain-containing protein</fullName>
    </submittedName>
</protein>
<dbReference type="Proteomes" id="UP000787625">
    <property type="component" value="Unassembled WGS sequence"/>
</dbReference>
<dbReference type="InterPro" id="IPR031345">
    <property type="entry name" value="T9SS_Plug_N"/>
</dbReference>
<dbReference type="AlphaFoldDB" id="A0A9D2UGZ5"/>
<evidence type="ECO:0000313" key="4">
    <source>
        <dbReference type="Proteomes" id="UP000787625"/>
    </source>
</evidence>
<name>A0A9D2UGZ5_9BACT</name>
<gene>
    <name evidence="3" type="ORF">IAA93_00815</name>
</gene>
<sequence length="409" mass="47108">MGKVLSLTAALLLASAASAQDIIVHDDLIKSLKVEVNDDWSLPPVLTMDSDDVMTVSFDRLGHDYCDMNYRITHCNWDWTPSDMSEIDYLDGFNGNDIEDYAPSVNTTVEYTHYDLTIPNDKVSLKLSGNYIIEIYDDDDNTVAEARFRVLGQEVSVGAEISSNTLIDANKTHQQINVIINQGGYAIRIPQNELKVVVMQNEDPNTAVVMTKPSYVGGGKLEYANEKALIFDAGNEFRRFEMLNENDVMMGLSSIKYFAPYYHVTLDNDKPRRNYYYDEDQDGRYIIRNNNVYDSHTEADYMLVHFTLYGEEFYDSDVYVYGCLTGYVMNDDCRMTYNRELACYEKTLLLKQGLYNYRYVTRDNSGRPVTADLEGNFYETENEYSVYVYHRAFGERYDKLIGFSHAYSR</sequence>
<reference evidence="3" key="2">
    <citation type="submission" date="2021-04" db="EMBL/GenBank/DDBJ databases">
        <authorList>
            <person name="Gilroy R."/>
        </authorList>
    </citation>
    <scope>NUCLEOTIDE SEQUENCE</scope>
    <source>
        <strain evidence="3">MalCec1-1739</strain>
    </source>
</reference>
<evidence type="ECO:0000259" key="2">
    <source>
        <dbReference type="Pfam" id="PF17116"/>
    </source>
</evidence>
<dbReference type="Pfam" id="PF17116">
    <property type="entry name" value="T9SS_plug_1st"/>
    <property type="match status" value="1"/>
</dbReference>
<reference evidence="3" key="1">
    <citation type="journal article" date="2021" name="PeerJ">
        <title>Extensive microbial diversity within the chicken gut microbiome revealed by metagenomics and culture.</title>
        <authorList>
            <person name="Gilroy R."/>
            <person name="Ravi A."/>
            <person name="Getino M."/>
            <person name="Pursley I."/>
            <person name="Horton D.L."/>
            <person name="Alikhan N.F."/>
            <person name="Baker D."/>
            <person name="Gharbi K."/>
            <person name="Hall N."/>
            <person name="Watson M."/>
            <person name="Adriaenssens E.M."/>
            <person name="Foster-Nyarko E."/>
            <person name="Jarju S."/>
            <person name="Secka A."/>
            <person name="Antonio M."/>
            <person name="Oren A."/>
            <person name="Chaudhuri R.R."/>
            <person name="La Ragione R."/>
            <person name="Hildebrand F."/>
            <person name="Pallen M.J."/>
        </authorList>
    </citation>
    <scope>NUCLEOTIDE SEQUENCE</scope>
    <source>
        <strain evidence="3">MalCec1-1739</strain>
    </source>
</reference>
<proteinExistence type="predicted"/>
<feature type="domain" description="Type 9 secretion system plug protein N-terminal" evidence="2">
    <location>
        <begin position="29"/>
        <end position="150"/>
    </location>
</feature>
<dbReference type="EMBL" id="DWUP01000014">
    <property type="protein sequence ID" value="HJD52260.1"/>
    <property type="molecule type" value="Genomic_DNA"/>
</dbReference>
<feature type="signal peptide" evidence="1">
    <location>
        <begin position="1"/>
        <end position="19"/>
    </location>
</feature>
<comment type="caution">
    <text evidence="3">The sequence shown here is derived from an EMBL/GenBank/DDBJ whole genome shotgun (WGS) entry which is preliminary data.</text>
</comment>
<evidence type="ECO:0000313" key="3">
    <source>
        <dbReference type="EMBL" id="HJD52260.1"/>
    </source>
</evidence>